<keyword evidence="4" id="KW-1185">Reference proteome</keyword>
<evidence type="ECO:0000313" key="3">
    <source>
        <dbReference type="EMBL" id="MCQ4335040.1"/>
    </source>
</evidence>
<dbReference type="InterPro" id="IPR013321">
    <property type="entry name" value="Arc_rbn_hlx_hlx"/>
</dbReference>
<dbReference type="InterPro" id="IPR002145">
    <property type="entry name" value="CopG"/>
</dbReference>
<reference evidence="3" key="1">
    <citation type="journal article" date="2023" name="Front. Microbiol.">
        <title>Genomic-based phylogenetic and metabolic analyses of the genus Natronomonas, and description of Natronomonas aquatica sp. nov.</title>
        <authorList>
            <person name="Garcia-Roldan A."/>
            <person name="Duran-Viseras A."/>
            <person name="de la Haba R.R."/>
            <person name="Corral P."/>
            <person name="Sanchez-Porro C."/>
            <person name="Ventosa A."/>
        </authorList>
    </citation>
    <scope>NUCLEOTIDE SEQUENCE</scope>
    <source>
        <strain evidence="3">F2-12</strain>
    </source>
</reference>
<evidence type="ECO:0000259" key="2">
    <source>
        <dbReference type="Pfam" id="PF01402"/>
    </source>
</evidence>
<accession>A0A9R1CVP7</accession>
<feature type="coiled-coil region" evidence="1">
    <location>
        <begin position="43"/>
        <end position="94"/>
    </location>
</feature>
<comment type="caution">
    <text evidence="3">The sequence shown here is derived from an EMBL/GenBank/DDBJ whole genome shotgun (WGS) entry which is preliminary data.</text>
</comment>
<evidence type="ECO:0000256" key="1">
    <source>
        <dbReference type="SAM" id="Coils"/>
    </source>
</evidence>
<dbReference type="Gene3D" id="1.10.1220.10">
    <property type="entry name" value="Met repressor-like"/>
    <property type="match status" value="1"/>
</dbReference>
<name>A0A9R1CVP7_9EURY</name>
<dbReference type="AlphaFoldDB" id="A0A9R1CVP7"/>
<protein>
    <submittedName>
        <fullName evidence="3">Ribbon-helix-helix protein, CopG family</fullName>
    </submittedName>
</protein>
<dbReference type="SUPFAM" id="SSF47598">
    <property type="entry name" value="Ribbon-helix-helix"/>
    <property type="match status" value="1"/>
</dbReference>
<dbReference type="EMBL" id="JAHLKM010000059">
    <property type="protein sequence ID" value="MCQ4335040.1"/>
    <property type="molecule type" value="Genomic_DNA"/>
</dbReference>
<dbReference type="InterPro" id="IPR010985">
    <property type="entry name" value="Ribbon_hlx_hlx"/>
</dbReference>
<dbReference type="Proteomes" id="UP001139494">
    <property type="component" value="Unassembled WGS sequence"/>
</dbReference>
<feature type="domain" description="Ribbon-helix-helix protein CopG" evidence="2">
    <location>
        <begin position="5"/>
        <end position="41"/>
    </location>
</feature>
<dbReference type="GO" id="GO:0006355">
    <property type="term" value="P:regulation of DNA-templated transcription"/>
    <property type="evidence" value="ECO:0007669"/>
    <property type="project" value="InterPro"/>
</dbReference>
<dbReference type="RefSeq" id="WP_256031476.1">
    <property type="nucleotide sequence ID" value="NZ_JAHLKM010000059.1"/>
</dbReference>
<evidence type="ECO:0000313" key="4">
    <source>
        <dbReference type="Proteomes" id="UP001139494"/>
    </source>
</evidence>
<sequence length="110" mass="13346">MARESITFRIDGDLLDEIDEEAEEEGVSRSEHIRQILHNRRESDILREEVSTLRDRLEAREERIRELEQQLARRSQLESKIEDLPDKISDIESEPSPPFFVEWVRWFRRR</sequence>
<keyword evidence="1" id="KW-0175">Coiled coil</keyword>
<proteinExistence type="predicted"/>
<dbReference type="Pfam" id="PF01402">
    <property type="entry name" value="RHH_1"/>
    <property type="match status" value="1"/>
</dbReference>
<gene>
    <name evidence="3" type="ORF">KM295_16445</name>
</gene>
<organism evidence="3 4">
    <name type="scientific">Natronomonas aquatica</name>
    <dbReference type="NCBI Taxonomy" id="2841590"/>
    <lineage>
        <taxon>Archaea</taxon>
        <taxon>Methanobacteriati</taxon>
        <taxon>Methanobacteriota</taxon>
        <taxon>Stenosarchaea group</taxon>
        <taxon>Halobacteria</taxon>
        <taxon>Halobacteriales</taxon>
        <taxon>Natronomonadaceae</taxon>
        <taxon>Natronomonas</taxon>
    </lineage>
</organism>